<evidence type="ECO:0000313" key="7">
    <source>
        <dbReference type="RefSeq" id="XP_050924499.1"/>
    </source>
</evidence>
<dbReference type="InterPro" id="IPR013783">
    <property type="entry name" value="Ig-like_fold"/>
</dbReference>
<dbReference type="GO" id="GO:0050852">
    <property type="term" value="P:T cell receptor signaling pathway"/>
    <property type="evidence" value="ECO:0007669"/>
    <property type="project" value="TreeGrafter"/>
</dbReference>
<dbReference type="RefSeq" id="XP_050924499.1">
    <property type="nucleotide sequence ID" value="XM_051068542.1"/>
</dbReference>
<sequence>MLVFLFVLFTEPFPQTSSFLLGALPGAVLLVLLFVGVFLYVWRRKTRPVCQVKVKEGAQSITLSYQTTDELPEDATVEWTISDPEPKVVHRFENGHHQPGQQHEYYFERTEMANPLQTGDLSLTLSDPCCDDSGIYICTVHRGRHILAQKVVEVRVQRQYCTKIRATDWIEMKRSTVKKPQARRKDPDSVTVYSADSGVTF</sequence>
<dbReference type="PANTHER" id="PTHR24100:SF151">
    <property type="entry name" value="ICOS LIGAND"/>
    <property type="match status" value="1"/>
</dbReference>
<reference evidence="7" key="1">
    <citation type="submission" date="2025-08" db="UniProtKB">
        <authorList>
            <consortium name="RefSeq"/>
        </authorList>
    </citation>
    <scope>IDENTIFICATION</scope>
    <source>
        <tissue evidence="7">Brain</tissue>
    </source>
</reference>
<organism evidence="6 7">
    <name type="scientific">Lates calcarifer</name>
    <name type="common">Barramundi</name>
    <name type="synonym">Holocentrus calcarifer</name>
    <dbReference type="NCBI Taxonomy" id="8187"/>
    <lineage>
        <taxon>Eukaryota</taxon>
        <taxon>Metazoa</taxon>
        <taxon>Chordata</taxon>
        <taxon>Craniata</taxon>
        <taxon>Vertebrata</taxon>
        <taxon>Euteleostomi</taxon>
        <taxon>Actinopterygii</taxon>
        <taxon>Neopterygii</taxon>
        <taxon>Teleostei</taxon>
        <taxon>Neoteleostei</taxon>
        <taxon>Acanthomorphata</taxon>
        <taxon>Carangaria</taxon>
        <taxon>Carangaria incertae sedis</taxon>
        <taxon>Centropomidae</taxon>
        <taxon>Lates</taxon>
    </lineage>
</organism>
<dbReference type="InterPro" id="IPR013106">
    <property type="entry name" value="Ig_V-set"/>
</dbReference>
<dbReference type="PANTHER" id="PTHR24100">
    <property type="entry name" value="BUTYROPHILIN"/>
    <property type="match status" value="1"/>
</dbReference>
<accession>A0AAJ8B170</accession>
<keyword evidence="4" id="KW-1133">Transmembrane helix</keyword>
<dbReference type="Gene3D" id="2.60.40.10">
    <property type="entry name" value="Immunoglobulins"/>
    <property type="match status" value="1"/>
</dbReference>
<dbReference type="Pfam" id="PF07686">
    <property type="entry name" value="V-set"/>
    <property type="match status" value="1"/>
</dbReference>
<keyword evidence="4" id="KW-0812">Transmembrane</keyword>
<dbReference type="Proteomes" id="UP000694890">
    <property type="component" value="Unplaced"/>
</dbReference>
<dbReference type="AlphaFoldDB" id="A0AAJ8B170"/>
<dbReference type="PROSITE" id="PS50835">
    <property type="entry name" value="IG_LIKE"/>
    <property type="match status" value="1"/>
</dbReference>
<dbReference type="InterPro" id="IPR036179">
    <property type="entry name" value="Ig-like_dom_sf"/>
</dbReference>
<dbReference type="SUPFAM" id="SSF48726">
    <property type="entry name" value="Immunoglobulin"/>
    <property type="match status" value="1"/>
</dbReference>
<dbReference type="InterPro" id="IPR007110">
    <property type="entry name" value="Ig-like_dom"/>
</dbReference>
<keyword evidence="2 4" id="KW-0472">Membrane</keyword>
<evidence type="ECO:0000256" key="4">
    <source>
        <dbReference type="SAM" id="Phobius"/>
    </source>
</evidence>
<evidence type="ECO:0000259" key="5">
    <source>
        <dbReference type="PROSITE" id="PS50835"/>
    </source>
</evidence>
<name>A0AAJ8B170_LATCA</name>
<evidence type="ECO:0000256" key="1">
    <source>
        <dbReference type="ARBA" id="ARBA00004370"/>
    </source>
</evidence>
<dbReference type="GO" id="GO:0005102">
    <property type="term" value="F:signaling receptor binding"/>
    <property type="evidence" value="ECO:0007669"/>
    <property type="project" value="TreeGrafter"/>
</dbReference>
<dbReference type="InterPro" id="IPR050504">
    <property type="entry name" value="IgSF_BTN/MOG"/>
</dbReference>
<evidence type="ECO:0000256" key="3">
    <source>
        <dbReference type="ARBA" id="ARBA00023319"/>
    </source>
</evidence>
<dbReference type="GeneID" id="108902375"/>
<feature type="domain" description="Ig-like" evidence="5">
    <location>
        <begin position="25"/>
        <end position="140"/>
    </location>
</feature>
<protein>
    <submittedName>
        <fullName evidence="7">Uncharacterized protein LOC108902375 isoform X3</fullName>
    </submittedName>
</protein>
<evidence type="ECO:0000313" key="6">
    <source>
        <dbReference type="Proteomes" id="UP000694890"/>
    </source>
</evidence>
<evidence type="ECO:0000256" key="2">
    <source>
        <dbReference type="ARBA" id="ARBA00023136"/>
    </source>
</evidence>
<dbReference type="GO" id="GO:0009897">
    <property type="term" value="C:external side of plasma membrane"/>
    <property type="evidence" value="ECO:0007669"/>
    <property type="project" value="TreeGrafter"/>
</dbReference>
<keyword evidence="3" id="KW-0393">Immunoglobulin domain</keyword>
<gene>
    <name evidence="7" type="primary">LOC108902375</name>
</gene>
<feature type="transmembrane region" description="Helical" evidence="4">
    <location>
        <begin position="20"/>
        <end position="42"/>
    </location>
</feature>
<proteinExistence type="predicted"/>
<dbReference type="GO" id="GO:0001817">
    <property type="term" value="P:regulation of cytokine production"/>
    <property type="evidence" value="ECO:0007669"/>
    <property type="project" value="TreeGrafter"/>
</dbReference>
<comment type="subcellular location">
    <subcellularLocation>
        <location evidence="1">Membrane</location>
    </subcellularLocation>
</comment>